<keyword evidence="3" id="KW-0804">Transcription</keyword>
<dbReference type="SUPFAM" id="SSF46689">
    <property type="entry name" value="Homeodomain-like"/>
    <property type="match status" value="1"/>
</dbReference>
<reference evidence="6 7" key="1">
    <citation type="submission" date="2017-06" db="EMBL/GenBank/DDBJ databases">
        <authorList>
            <person name="Kim H.J."/>
            <person name="Triplett B.A."/>
        </authorList>
    </citation>
    <scope>NUCLEOTIDE SEQUENCE [LARGE SCALE GENOMIC DNA]</scope>
    <source>
        <strain evidence="6">FRACA_ARgP5</strain>
    </source>
</reference>
<evidence type="ECO:0000313" key="6">
    <source>
        <dbReference type="EMBL" id="SNQ49732.1"/>
    </source>
</evidence>
<accession>A0A2I2KVQ0</accession>
<dbReference type="AlphaFoldDB" id="A0A2I2KVQ0"/>
<dbReference type="GO" id="GO:0003700">
    <property type="term" value="F:DNA-binding transcription factor activity"/>
    <property type="evidence" value="ECO:0007669"/>
    <property type="project" value="TreeGrafter"/>
</dbReference>
<dbReference type="InterPro" id="IPR050109">
    <property type="entry name" value="HTH-type_TetR-like_transc_reg"/>
</dbReference>
<dbReference type="PROSITE" id="PS50977">
    <property type="entry name" value="HTH_TETR_2"/>
    <property type="match status" value="1"/>
</dbReference>
<keyword evidence="1" id="KW-0805">Transcription regulation</keyword>
<name>A0A2I2KVQ0_9ACTN</name>
<evidence type="ECO:0000256" key="3">
    <source>
        <dbReference type="ARBA" id="ARBA00023163"/>
    </source>
</evidence>
<keyword evidence="7" id="KW-1185">Reference proteome</keyword>
<dbReference type="PRINTS" id="PR00455">
    <property type="entry name" value="HTHTETR"/>
</dbReference>
<evidence type="ECO:0000256" key="2">
    <source>
        <dbReference type="ARBA" id="ARBA00023125"/>
    </source>
</evidence>
<dbReference type="Pfam" id="PF00440">
    <property type="entry name" value="TetR_N"/>
    <property type="match status" value="1"/>
</dbReference>
<gene>
    <name evidence="6" type="ORF">FRACA_370009</name>
</gene>
<feature type="DNA-binding region" description="H-T-H motif" evidence="4">
    <location>
        <begin position="34"/>
        <end position="53"/>
    </location>
</feature>
<sequence>MAAADRRRSDARRNHERVVQAAVDVFAELGLAATVPDVAARAGVGKATVYRNFPSREDLLSAVVAYQLRWFRNLATSTLADPDPRCGFERLIDGWFERIMSNQLAQDFLRPDALPGMRDCGAEVTEIVDQVVVRAQKAGMARVASARATCAR</sequence>
<dbReference type="PANTHER" id="PTHR30055">
    <property type="entry name" value="HTH-TYPE TRANSCRIPTIONAL REGULATOR RUTR"/>
    <property type="match status" value="1"/>
</dbReference>
<proteinExistence type="predicted"/>
<dbReference type="Gene3D" id="1.10.357.10">
    <property type="entry name" value="Tetracycline Repressor, domain 2"/>
    <property type="match status" value="1"/>
</dbReference>
<evidence type="ECO:0000256" key="1">
    <source>
        <dbReference type="ARBA" id="ARBA00023015"/>
    </source>
</evidence>
<dbReference type="PANTHER" id="PTHR30055:SF234">
    <property type="entry name" value="HTH-TYPE TRANSCRIPTIONAL REGULATOR BETI"/>
    <property type="match status" value="1"/>
</dbReference>
<dbReference type="InterPro" id="IPR009057">
    <property type="entry name" value="Homeodomain-like_sf"/>
</dbReference>
<dbReference type="Proteomes" id="UP000234331">
    <property type="component" value="Unassembled WGS sequence"/>
</dbReference>
<feature type="domain" description="HTH tetR-type" evidence="5">
    <location>
        <begin position="12"/>
        <end position="71"/>
    </location>
</feature>
<organism evidence="6 7">
    <name type="scientific">Frankia canadensis</name>
    <dbReference type="NCBI Taxonomy" id="1836972"/>
    <lineage>
        <taxon>Bacteria</taxon>
        <taxon>Bacillati</taxon>
        <taxon>Actinomycetota</taxon>
        <taxon>Actinomycetes</taxon>
        <taxon>Frankiales</taxon>
        <taxon>Frankiaceae</taxon>
        <taxon>Frankia</taxon>
    </lineage>
</organism>
<dbReference type="GO" id="GO:0000976">
    <property type="term" value="F:transcription cis-regulatory region binding"/>
    <property type="evidence" value="ECO:0007669"/>
    <property type="project" value="TreeGrafter"/>
</dbReference>
<evidence type="ECO:0000256" key="4">
    <source>
        <dbReference type="PROSITE-ProRule" id="PRU00335"/>
    </source>
</evidence>
<protein>
    <submittedName>
        <fullName evidence="6">Transcriptional regulator, TetR family</fullName>
    </submittedName>
</protein>
<dbReference type="InterPro" id="IPR001647">
    <property type="entry name" value="HTH_TetR"/>
</dbReference>
<dbReference type="EMBL" id="FZMO01000301">
    <property type="protein sequence ID" value="SNQ49732.1"/>
    <property type="molecule type" value="Genomic_DNA"/>
</dbReference>
<keyword evidence="2 4" id="KW-0238">DNA-binding</keyword>
<evidence type="ECO:0000259" key="5">
    <source>
        <dbReference type="PROSITE" id="PS50977"/>
    </source>
</evidence>
<evidence type="ECO:0000313" key="7">
    <source>
        <dbReference type="Proteomes" id="UP000234331"/>
    </source>
</evidence>
<dbReference type="RefSeq" id="WP_243407787.1">
    <property type="nucleotide sequence ID" value="NZ_FZMO01000301.1"/>
</dbReference>